<evidence type="ECO:0000313" key="1">
    <source>
        <dbReference type="EMBL" id="QRE00451.1"/>
    </source>
</evidence>
<reference evidence="1" key="1">
    <citation type="submission" date="2021-01" db="EMBL/GenBank/DDBJ databases">
        <authorList>
            <person name="Rakov C."/>
            <person name="Alkalay-Oren S."/>
            <person name="Coppenhagen-Glazer S."/>
            <person name="Hazan R."/>
        </authorList>
    </citation>
    <scope>NUCLEOTIDE SEQUENCE</scope>
</reference>
<accession>A0A889IQA0</accession>
<dbReference type="EMBL" id="MW460246">
    <property type="protein sequence ID" value="QRE00451.1"/>
    <property type="molecule type" value="Genomic_DNA"/>
</dbReference>
<evidence type="ECO:0000313" key="2">
    <source>
        <dbReference type="Proteomes" id="UP000622430"/>
    </source>
</evidence>
<organism evidence="1 2">
    <name type="scientific">Burkholderia phage BCSR52</name>
    <dbReference type="NCBI Taxonomy" id="2805748"/>
    <lineage>
        <taxon>Viruses</taxon>
        <taxon>Duplodnaviria</taxon>
        <taxon>Heunggongvirae</taxon>
        <taxon>Uroviricota</taxon>
        <taxon>Caudoviricetes</taxon>
        <taxon>Lindbergviridae</taxon>
        <taxon>Irusalimvirus</taxon>
        <taxon>Irusalimvirus BCSR52</taxon>
    </lineage>
</organism>
<dbReference type="Proteomes" id="UP000622430">
    <property type="component" value="Segment"/>
</dbReference>
<protein>
    <submittedName>
        <fullName evidence="1">Uncharacterized protein</fullName>
    </submittedName>
</protein>
<proteinExistence type="predicted"/>
<keyword evidence="2" id="KW-1185">Reference proteome</keyword>
<sequence length="123" mass="14233">MKLSKYQIQLMKRVRELVEFGRRFNAFICLSIAQAAEEFGEPKQDLIEAIEQAIFPHHTFDCWFTQQSGIFVEGCDFDDGLEAAAASSRFDMVEHPMQGEFRELTKQARLAWLDRIIETGEIN</sequence>
<name>A0A889IQA0_9CAUD</name>